<keyword evidence="2" id="KW-0808">Transferase</keyword>
<dbReference type="AlphaFoldDB" id="A0A1H1XAK1"/>
<gene>
    <name evidence="2" type="ORF">SAMN04489717_4892</name>
</gene>
<dbReference type="Gene3D" id="3.90.1200.10">
    <property type="match status" value="1"/>
</dbReference>
<dbReference type="Pfam" id="PF01636">
    <property type="entry name" value="APH"/>
    <property type="match status" value="2"/>
</dbReference>
<sequence>MPGMRQLPHGYTNRTVGDGSVVVKEYAGPDARDRQRREHLVLDRLAGAVPLPQLVAAGGLRLTTGFVGGAHGQDLLAPEESPARAAAVLAACGRTLREIHTLDPARLSDLPPLPDTAVTVPQAPGGTGGTAGGHTVPVHGDYGPNNLLLDPADHTVTAVFDWEFAHLGSAVEDLAWCEWIVRTHHPDRTPLLGEFFGAYGGPAPGWPTRRAVMVARCRALEAFCTRWEPGGEGARQWARRAAATAAWRE</sequence>
<dbReference type="InterPro" id="IPR002575">
    <property type="entry name" value="Aminoglycoside_PTrfase"/>
</dbReference>
<dbReference type="InterPro" id="IPR011009">
    <property type="entry name" value="Kinase-like_dom_sf"/>
</dbReference>
<feature type="domain" description="Aminoglycoside phosphotransferase" evidence="1">
    <location>
        <begin position="5"/>
        <end position="106"/>
    </location>
</feature>
<dbReference type="EMBL" id="LT629732">
    <property type="protein sequence ID" value="SDT06305.1"/>
    <property type="molecule type" value="Genomic_DNA"/>
</dbReference>
<protein>
    <submittedName>
        <fullName evidence="2">Phosphotransferase enzyme family protein</fullName>
    </submittedName>
</protein>
<accession>A0A1H1XAK1</accession>
<dbReference type="Proteomes" id="UP000198983">
    <property type="component" value="Chromosome I"/>
</dbReference>
<organism evidence="2 3">
    <name type="scientific">Actinopolymorpha singaporensis</name>
    <dbReference type="NCBI Taxonomy" id="117157"/>
    <lineage>
        <taxon>Bacteria</taxon>
        <taxon>Bacillati</taxon>
        <taxon>Actinomycetota</taxon>
        <taxon>Actinomycetes</taxon>
        <taxon>Propionibacteriales</taxon>
        <taxon>Actinopolymorphaceae</taxon>
        <taxon>Actinopolymorpha</taxon>
    </lineage>
</organism>
<reference evidence="2 3" key="1">
    <citation type="submission" date="2016-10" db="EMBL/GenBank/DDBJ databases">
        <authorList>
            <person name="de Groot N.N."/>
        </authorList>
    </citation>
    <scope>NUCLEOTIDE SEQUENCE [LARGE SCALE GENOMIC DNA]</scope>
    <source>
        <strain evidence="2 3">DSM 22024</strain>
    </source>
</reference>
<name>A0A1H1XAK1_9ACTN</name>
<proteinExistence type="predicted"/>
<evidence type="ECO:0000313" key="2">
    <source>
        <dbReference type="EMBL" id="SDT06305.1"/>
    </source>
</evidence>
<dbReference type="SUPFAM" id="SSF56112">
    <property type="entry name" value="Protein kinase-like (PK-like)"/>
    <property type="match status" value="1"/>
</dbReference>
<evidence type="ECO:0000259" key="1">
    <source>
        <dbReference type="Pfam" id="PF01636"/>
    </source>
</evidence>
<keyword evidence="3" id="KW-1185">Reference proteome</keyword>
<dbReference type="STRING" id="117157.SAMN04489717_4892"/>
<feature type="domain" description="Aminoglycoside phosphotransferase" evidence="1">
    <location>
        <begin position="132"/>
        <end position="211"/>
    </location>
</feature>
<dbReference type="GO" id="GO:0016740">
    <property type="term" value="F:transferase activity"/>
    <property type="evidence" value="ECO:0007669"/>
    <property type="project" value="UniProtKB-KW"/>
</dbReference>
<evidence type="ECO:0000313" key="3">
    <source>
        <dbReference type="Proteomes" id="UP000198983"/>
    </source>
</evidence>